<keyword evidence="3" id="KW-1185">Reference proteome</keyword>
<organism evidence="2 3">
    <name type="scientific">Legionella erythra</name>
    <dbReference type="NCBI Taxonomy" id="448"/>
    <lineage>
        <taxon>Bacteria</taxon>
        <taxon>Pseudomonadati</taxon>
        <taxon>Pseudomonadota</taxon>
        <taxon>Gammaproteobacteria</taxon>
        <taxon>Legionellales</taxon>
        <taxon>Legionellaceae</taxon>
        <taxon>Legionella</taxon>
    </lineage>
</organism>
<dbReference type="Proteomes" id="UP000054773">
    <property type="component" value="Unassembled WGS sequence"/>
</dbReference>
<dbReference type="PATRIC" id="fig|448.7.peg.56"/>
<name>A0A0W0TWF1_LEGER</name>
<reference evidence="2 3" key="1">
    <citation type="submission" date="2015-11" db="EMBL/GenBank/DDBJ databases">
        <title>Genomic analysis of 38 Legionella species identifies large and diverse effector repertoires.</title>
        <authorList>
            <person name="Burstein D."/>
            <person name="Amaro F."/>
            <person name="Zusman T."/>
            <person name="Lifshitz Z."/>
            <person name="Cohen O."/>
            <person name="Gilbert J.A."/>
            <person name="Pupko T."/>
            <person name="Shuman H.A."/>
            <person name="Segal G."/>
        </authorList>
    </citation>
    <scope>NUCLEOTIDE SEQUENCE [LARGE SCALE GENOMIC DNA]</scope>
    <source>
        <strain evidence="2 3">SE-32A-C8</strain>
    </source>
</reference>
<evidence type="ECO:0000313" key="3">
    <source>
        <dbReference type="Proteomes" id="UP000054773"/>
    </source>
</evidence>
<feature type="compositionally biased region" description="Basic and acidic residues" evidence="1">
    <location>
        <begin position="33"/>
        <end position="45"/>
    </location>
</feature>
<protein>
    <submittedName>
        <fullName evidence="2">Uncharacterized protein</fullName>
    </submittedName>
</protein>
<feature type="compositionally biased region" description="Basic and acidic residues" evidence="1">
    <location>
        <begin position="13"/>
        <end position="24"/>
    </location>
</feature>
<dbReference type="RefSeq" id="WP_156412462.1">
    <property type="nucleotide sequence ID" value="NZ_CAAAHY010000004.1"/>
</dbReference>
<evidence type="ECO:0000256" key="1">
    <source>
        <dbReference type="SAM" id="MobiDB-lite"/>
    </source>
</evidence>
<dbReference type="EMBL" id="LNYA01000001">
    <property type="protein sequence ID" value="KTC99945.1"/>
    <property type="molecule type" value="Genomic_DNA"/>
</dbReference>
<feature type="region of interest" description="Disordered" evidence="1">
    <location>
        <begin position="1"/>
        <end position="52"/>
    </location>
</feature>
<proteinExistence type="predicted"/>
<sequence length="52" mass="6137">MTRHTISPQPYAVDRKDKTDDKQKSRLAGSEIEDSKRRKAAEKERHVKTKRE</sequence>
<dbReference type="STRING" id="448.Lery_0055"/>
<comment type="caution">
    <text evidence="2">The sequence shown here is derived from an EMBL/GenBank/DDBJ whole genome shotgun (WGS) entry which is preliminary data.</text>
</comment>
<evidence type="ECO:0000313" key="2">
    <source>
        <dbReference type="EMBL" id="KTC99945.1"/>
    </source>
</evidence>
<dbReference type="AlphaFoldDB" id="A0A0W0TWF1"/>
<accession>A0A0W0TWF1</accession>
<gene>
    <name evidence="2" type="ORF">Lery_0055</name>
</gene>